<evidence type="ECO:0000256" key="4">
    <source>
        <dbReference type="ARBA" id="ARBA00023054"/>
    </source>
</evidence>
<feature type="coiled-coil region" evidence="8">
    <location>
        <begin position="1943"/>
        <end position="1995"/>
    </location>
</feature>
<dbReference type="InterPro" id="IPR019821">
    <property type="entry name" value="Kinesin_motor_CS"/>
</dbReference>
<feature type="coiled-coil region" evidence="8">
    <location>
        <begin position="699"/>
        <end position="758"/>
    </location>
</feature>
<dbReference type="KEGG" id="cam:101514188"/>
<dbReference type="STRING" id="3827.A0A3Q7YDN1"/>
<feature type="compositionally biased region" description="Polar residues" evidence="9">
    <location>
        <begin position="1"/>
        <end position="10"/>
    </location>
</feature>
<feature type="coiled-coil region" evidence="8">
    <location>
        <begin position="2165"/>
        <end position="2199"/>
    </location>
</feature>
<dbReference type="SUPFAM" id="SSF52540">
    <property type="entry name" value="P-loop containing nucleoside triphosphate hydrolases"/>
    <property type="match status" value="1"/>
</dbReference>
<dbReference type="PROSITE" id="PS00411">
    <property type="entry name" value="KINESIN_MOTOR_1"/>
    <property type="match status" value="1"/>
</dbReference>
<feature type="coiled-coil region" evidence="8">
    <location>
        <begin position="1042"/>
        <end position="1069"/>
    </location>
</feature>
<evidence type="ECO:0000256" key="5">
    <source>
        <dbReference type="ARBA" id="ARBA00023175"/>
    </source>
</evidence>
<accession>A0A3Q7YDN1</accession>
<dbReference type="GO" id="GO:0005524">
    <property type="term" value="F:ATP binding"/>
    <property type="evidence" value="ECO:0007669"/>
    <property type="project" value="UniProtKB-UniRule"/>
</dbReference>
<feature type="region of interest" description="Disordered" evidence="9">
    <location>
        <begin position="62"/>
        <end position="86"/>
    </location>
</feature>
<dbReference type="Gene3D" id="3.40.850.10">
    <property type="entry name" value="Kinesin motor domain"/>
    <property type="match status" value="1"/>
</dbReference>
<feature type="coiled-coil region" evidence="8">
    <location>
        <begin position="1694"/>
        <end position="1827"/>
    </location>
</feature>
<keyword evidence="2 7" id="KW-0547">Nucleotide-binding</keyword>
<dbReference type="GeneID" id="101514188"/>
<keyword evidence="11" id="KW-1185">Reference proteome</keyword>
<dbReference type="InterPro" id="IPR036961">
    <property type="entry name" value="Kinesin_motor_dom_sf"/>
</dbReference>
<evidence type="ECO:0000313" key="11">
    <source>
        <dbReference type="Proteomes" id="UP000087171"/>
    </source>
</evidence>
<name>A0A3Q7YDN1_CICAR</name>
<feature type="region of interest" description="Disordered" evidence="9">
    <location>
        <begin position="2207"/>
        <end position="2229"/>
    </location>
</feature>
<dbReference type="Pfam" id="PF00225">
    <property type="entry name" value="Kinesin"/>
    <property type="match status" value="1"/>
</dbReference>
<evidence type="ECO:0000313" key="12">
    <source>
        <dbReference type="RefSeq" id="XP_027192462.1"/>
    </source>
</evidence>
<feature type="compositionally biased region" description="Low complexity" evidence="9">
    <location>
        <begin position="18"/>
        <end position="29"/>
    </location>
</feature>
<feature type="coiled-coil region" evidence="8">
    <location>
        <begin position="840"/>
        <end position="867"/>
    </location>
</feature>
<protein>
    <submittedName>
        <fullName evidence="12">Kinesin-like protein KIN-12C isoform X1</fullName>
    </submittedName>
</protein>
<keyword evidence="5 7" id="KW-0505">Motor protein</keyword>
<comment type="similarity">
    <text evidence="6">Belongs to the TRAFAC class myosin-kinesin ATPase superfamily. Kinesin family. KIN-12 subfamily.</text>
</comment>
<dbReference type="GO" id="GO:0008017">
    <property type="term" value="F:microtubule binding"/>
    <property type="evidence" value="ECO:0007669"/>
    <property type="project" value="InterPro"/>
</dbReference>
<dbReference type="PROSITE" id="PS50067">
    <property type="entry name" value="KINESIN_MOTOR_2"/>
    <property type="match status" value="1"/>
</dbReference>
<dbReference type="GO" id="GO:0003777">
    <property type="term" value="F:microtubule motor activity"/>
    <property type="evidence" value="ECO:0007669"/>
    <property type="project" value="InterPro"/>
</dbReference>
<keyword evidence="4 8" id="KW-0175">Coiled coil</keyword>
<dbReference type="PANTHER" id="PTHR37739:SF18">
    <property type="entry name" value="KINESIN-LIKE PROTEIN KIN-12C"/>
    <property type="match status" value="1"/>
</dbReference>
<dbReference type="GO" id="GO:0007018">
    <property type="term" value="P:microtubule-based movement"/>
    <property type="evidence" value="ECO:0007669"/>
    <property type="project" value="InterPro"/>
</dbReference>
<dbReference type="InterPro" id="IPR027417">
    <property type="entry name" value="P-loop_NTPase"/>
</dbReference>
<dbReference type="OrthoDB" id="3176171at2759"/>
<evidence type="ECO:0000256" key="2">
    <source>
        <dbReference type="ARBA" id="ARBA00022741"/>
    </source>
</evidence>
<dbReference type="PRINTS" id="PR00380">
    <property type="entry name" value="KINESINHEAVY"/>
</dbReference>
<organism evidence="11 12">
    <name type="scientific">Cicer arietinum</name>
    <name type="common">Chickpea</name>
    <name type="synonym">Garbanzo</name>
    <dbReference type="NCBI Taxonomy" id="3827"/>
    <lineage>
        <taxon>Eukaryota</taxon>
        <taxon>Viridiplantae</taxon>
        <taxon>Streptophyta</taxon>
        <taxon>Embryophyta</taxon>
        <taxon>Tracheophyta</taxon>
        <taxon>Spermatophyta</taxon>
        <taxon>Magnoliopsida</taxon>
        <taxon>eudicotyledons</taxon>
        <taxon>Gunneridae</taxon>
        <taxon>Pentapetalae</taxon>
        <taxon>rosids</taxon>
        <taxon>fabids</taxon>
        <taxon>Fabales</taxon>
        <taxon>Fabaceae</taxon>
        <taxon>Papilionoideae</taxon>
        <taxon>50 kb inversion clade</taxon>
        <taxon>NPAAA clade</taxon>
        <taxon>Hologalegina</taxon>
        <taxon>IRL clade</taxon>
        <taxon>Cicereae</taxon>
        <taxon>Cicer</taxon>
    </lineage>
</organism>
<dbReference type="RefSeq" id="XP_027192462.1">
    <property type="nucleotide sequence ID" value="XM_027336661.1"/>
</dbReference>
<evidence type="ECO:0000256" key="3">
    <source>
        <dbReference type="ARBA" id="ARBA00022840"/>
    </source>
</evidence>
<evidence type="ECO:0000256" key="1">
    <source>
        <dbReference type="ARBA" id="ARBA00022701"/>
    </source>
</evidence>
<proteinExistence type="inferred from homology"/>
<dbReference type="Proteomes" id="UP000087171">
    <property type="component" value="Chromosome Ca7"/>
</dbReference>
<evidence type="ECO:0000256" key="8">
    <source>
        <dbReference type="SAM" id="Coils"/>
    </source>
</evidence>
<feature type="compositionally biased region" description="Polar residues" evidence="9">
    <location>
        <begin position="2207"/>
        <end position="2216"/>
    </location>
</feature>
<feature type="binding site" evidence="7">
    <location>
        <begin position="234"/>
        <end position="241"/>
    </location>
    <ligand>
        <name>ATP</name>
        <dbReference type="ChEBI" id="CHEBI:30616"/>
    </ligand>
</feature>
<evidence type="ECO:0000256" key="7">
    <source>
        <dbReference type="PROSITE-ProRule" id="PRU00283"/>
    </source>
</evidence>
<dbReference type="InterPro" id="IPR044986">
    <property type="entry name" value="KIF15/KIN-12"/>
</dbReference>
<dbReference type="FunFam" id="3.40.850.10:FF:000033">
    <property type="entry name" value="Kinesin-like protein KIN-12E"/>
    <property type="match status" value="1"/>
</dbReference>
<dbReference type="SMART" id="SM00129">
    <property type="entry name" value="KISc"/>
    <property type="match status" value="1"/>
</dbReference>
<feature type="domain" description="Kinesin motor" evidence="10">
    <location>
        <begin position="153"/>
        <end position="490"/>
    </location>
</feature>
<feature type="coiled-coil region" evidence="8">
    <location>
        <begin position="1856"/>
        <end position="1890"/>
    </location>
</feature>
<feature type="region of interest" description="Disordered" evidence="9">
    <location>
        <begin position="2242"/>
        <end position="2263"/>
    </location>
</feature>
<sequence length="2263" mass="257829">MNQNHSSIRINNKILKETTTPSSTSTTTTQNMNRRNSQIEANENEFESQTPINFPPPRTPLNSIPDPSQYHEPEPIRHRRSSSDRFGNAASVRVAKLHSEPNTPARVSSSRVSLGGGNSRVSLGKGFLKGTEISTEVQHFELNHDPSFWTDHNVQVLIRIRPLSSMEKLSQGSGRCLKQETAQTLVWLGHPETRFTFDHIGCETLSQENLFRVAGVPMVENCLSGYNSCMFAYGQTGSGKTYTMMGEIEETQGCLDEDSGITPRVFDYLFTRIKVEEESRKDCKLKYTCKCSFLEIYNEQITDLLEPSATNLQLREDMKKGVYVDNLTEHCVVTVNDVLRLLVQGTANRKVAATHMNCESSRSHSVFTCIIESQWEKDSMTHFRFARLNLVDLAGSERQKSSGADSERLKEAANINKSLSTLGLVIMTLVDLAHGKPRHVPYRDSRLTFLLQDSLGGNSKTMIIANVSPSICSANETLSTLKFAQRAKLIQNNAKVNEDASGDISALQWQIQQLKGQLSFMMKNNFFPTPVSNLEPNSDSCRLREVSEDHASVGEKVTTGHKLLTPNKESCYIWQIKCLKAALVGALRREKMAETTIQDLNVEIERTKCLAQQKEEDAQHTSIMLRLCDEKIKQLELLVDGQLSTEKYLMEENRALHEELQLLKMKIDKHSESSRLALENDRLLQQLQIFQNFYEHGEREKLLTEISELRDQLLGHLQEKITVSMKNENQDIDATQVLEDCQNMNSKLLRDVAKLQTELGKYLNYNQVKSNSVLHSSVEHPDEFLTTDKCSLVETISVGSDSGDEMPSSTWEANALANIIEGNTLSDLAMCPKDNEYMKNKVLEAKLEKMSKDLEEVRLLNDKYQEKCALQLSQKQQTERVCQDVELETTNTILHLQEEVAGLQSELEGKLCSIAQENTDLRNVVAAKEEEMRSLCLNWENAILELTTFLLEGSRSLKDACGQVQNISSSFPKVNAWISEHVGMAVKKYIEKEETIHQLHSSLEDARKLILDMELKICSLREATVTLSALEHLDNENGIEEAIQLRVLLNEKTNMIRTLEKEIKYKNDQLCKADKQVNVAFLVAKWLSDTSNAAQINNDAEDISIPDLERQGRLGSCNTSENLDVGCNLLLNDLMDQVELTNLAVLEMENVLKAIFVDTEMQTAGFQTGVFDLFSVYKDLFQDIVKETKDMRKEIRDLKMHHINPKGYTVDSRTLNTNNCQVFADQHHSLFQLKEQLIVMNKSLNIIENCVSQEVDVSRFQLVDEDFIDADELSTDSSSVSDISTETESVASGSKSGEFTNNYDFELTREITEEKVHLNPESNTITQSDDACNSSNTGKFMKKPIYNEAGISCLRRELNATYDGFQKLYICLSPLLKELDDGSCSYQKELEKVAPSSRLRMQKDEADYESDTEVCNYMDIKPGDRFLTKFMEAHATVKEADFTLHALTKAFEDSKQLTAMWKQAGENLMIERENLADEIQKLKSSTHHKEEENRLLKDHINFSLIEMTSSFSMLEECFLQMQIDVEKKFMTIYSDVLQMGQEIQYFMNSLKSSVEDIFSQIVDGGFVSFTLYSCCLTELVSKFTGFSVNHELQSAKQGEFCNLPKSCSSIPEPVPSTVYEGVGKIDHHLLIQNVQEEPDLPNVRVLYENMDLKKELERKQELLEGLFFDFRLLQESASNSKEIKDQTEKLIFSLSQARHELEIKTNQLDDMLVQNRKLEASLADTEKALTISNYELGLAKESIEKFSDQNEELRELLKELYGNKVEAEEQLDEHKEVIKGLEKEIDNLTASVENQSLSLFESIENELNQVMMERDELHEKVHVLNDKLDMAYSLVDEKEAIAVEARQESESSKFYAEQKEEEVKILEHSVEELESTINVLEKKVYDMDEEVGRHRSISDSLKVELQALTERLLLVESLPQNSNSESMSVQTGDKIYRQLPSKVLELHEALKLLEKENAEKDQEIKKCKEYISEIVLHAEAQASQYQQKYKCLESMFREVKTDVSYSTSMVPTSEKMEKTSTRARGSSSPFRCISNLVQQMNQEKDQELAVARCRVEELEALSASRQKEVCMLRTRLAATESMTHDVIRDLLGVKLDITNYANLIDQNQIVKLVEEAHHQREEIFLKEKENLDLRLHINDLIEERESCISELKIKEADMLATQIAVQQLQERDQMLSAQNEMLKMEKTNLMRKVAELDDMVKTVLGTRNYQHVPQSSKTKDKGPQNVGNVRFTKRLSQYERLSSSRVNEDLTQRRKSSGNNLHG</sequence>
<reference evidence="11" key="1">
    <citation type="journal article" date="2013" name="Nat. Biotechnol.">
        <title>Draft genome sequence of chickpea (Cicer arietinum) provides a resource for trait improvement.</title>
        <authorList>
            <person name="Varshney R.K."/>
            <person name="Song C."/>
            <person name="Saxena R.K."/>
            <person name="Azam S."/>
            <person name="Yu S."/>
            <person name="Sharpe A.G."/>
            <person name="Cannon S."/>
            <person name="Baek J."/>
            <person name="Rosen B.D."/>
            <person name="Tar'an B."/>
            <person name="Millan T."/>
            <person name="Zhang X."/>
            <person name="Ramsay L.D."/>
            <person name="Iwata A."/>
            <person name="Wang Y."/>
            <person name="Nelson W."/>
            <person name="Farmer A.D."/>
            <person name="Gaur P.M."/>
            <person name="Soderlund C."/>
            <person name="Penmetsa R.V."/>
            <person name="Xu C."/>
            <person name="Bharti A.K."/>
            <person name="He W."/>
            <person name="Winter P."/>
            <person name="Zhao S."/>
            <person name="Hane J.K."/>
            <person name="Carrasquilla-Garcia N."/>
            <person name="Condie J.A."/>
            <person name="Upadhyaya H.D."/>
            <person name="Luo M.C."/>
            <person name="Thudi M."/>
            <person name="Gowda C.L."/>
            <person name="Singh N.P."/>
            <person name="Lichtenzveig J."/>
            <person name="Gali K.K."/>
            <person name="Rubio J."/>
            <person name="Nadarajan N."/>
            <person name="Dolezel J."/>
            <person name="Bansal K.C."/>
            <person name="Xu X."/>
            <person name="Edwards D."/>
            <person name="Zhang G."/>
            <person name="Kahl G."/>
            <person name="Gil J."/>
            <person name="Singh K.B."/>
            <person name="Datta S.K."/>
            <person name="Jackson S.A."/>
            <person name="Wang J."/>
            <person name="Cook D.R."/>
        </authorList>
    </citation>
    <scope>NUCLEOTIDE SEQUENCE [LARGE SCALE GENOMIC DNA]</scope>
    <source>
        <strain evidence="11">cv. CDC Frontier</strain>
    </source>
</reference>
<gene>
    <name evidence="12" type="primary">LOC101514188</name>
</gene>
<keyword evidence="3 7" id="KW-0067">ATP-binding</keyword>
<dbReference type="PANTHER" id="PTHR37739">
    <property type="entry name" value="KINESIN-LIKE PROTEIN KIN-12D"/>
    <property type="match status" value="1"/>
</dbReference>
<reference evidence="12" key="2">
    <citation type="submission" date="2025-08" db="UniProtKB">
        <authorList>
            <consortium name="RefSeq"/>
        </authorList>
    </citation>
    <scope>IDENTIFICATION</scope>
    <source>
        <tissue evidence="12">Etiolated seedlings</tissue>
    </source>
</reference>
<keyword evidence="1" id="KW-0493">Microtubule</keyword>
<dbReference type="GO" id="GO:0005874">
    <property type="term" value="C:microtubule"/>
    <property type="evidence" value="ECO:0007669"/>
    <property type="project" value="UniProtKB-KW"/>
</dbReference>
<feature type="coiled-coil region" evidence="8">
    <location>
        <begin position="1465"/>
        <end position="1492"/>
    </location>
</feature>
<evidence type="ECO:0000256" key="9">
    <source>
        <dbReference type="SAM" id="MobiDB-lite"/>
    </source>
</evidence>
<evidence type="ECO:0000259" key="10">
    <source>
        <dbReference type="PROSITE" id="PS50067"/>
    </source>
</evidence>
<feature type="region of interest" description="Disordered" evidence="9">
    <location>
        <begin position="1"/>
        <end position="35"/>
    </location>
</feature>
<dbReference type="InterPro" id="IPR001752">
    <property type="entry name" value="Kinesin_motor_dom"/>
</dbReference>
<evidence type="ECO:0000256" key="6">
    <source>
        <dbReference type="ARBA" id="ARBA00034488"/>
    </source>
</evidence>